<evidence type="ECO:0000313" key="3">
    <source>
        <dbReference type="EMBL" id="KAJ8420860.1"/>
    </source>
</evidence>
<comment type="caution">
    <text evidence="3">The sequence shown here is derived from an EMBL/GenBank/DDBJ whole genome shotgun (WGS) entry which is preliminary data.</text>
</comment>
<dbReference type="Pfam" id="PF04484">
    <property type="entry name" value="QWRF"/>
    <property type="match status" value="1"/>
</dbReference>
<dbReference type="Proteomes" id="UP001153076">
    <property type="component" value="Unassembled WGS sequence"/>
</dbReference>
<evidence type="ECO:0000256" key="2">
    <source>
        <dbReference type="SAM" id="MobiDB-lite"/>
    </source>
</evidence>
<dbReference type="AlphaFoldDB" id="A0A9Q1JJX0"/>
<protein>
    <recommendedName>
        <fullName evidence="5">QWRF motif-containing protein 7</fullName>
    </recommendedName>
</protein>
<comment type="similarity">
    <text evidence="1">Belongs to the QWRF family.</text>
</comment>
<dbReference type="GO" id="GO:0008017">
    <property type="term" value="F:microtubule binding"/>
    <property type="evidence" value="ECO:0007669"/>
    <property type="project" value="TreeGrafter"/>
</dbReference>
<feature type="compositionally biased region" description="Low complexity" evidence="2">
    <location>
        <begin position="25"/>
        <end position="36"/>
    </location>
</feature>
<keyword evidence="4" id="KW-1185">Reference proteome</keyword>
<feature type="compositionally biased region" description="Polar residues" evidence="2">
    <location>
        <begin position="37"/>
        <end position="53"/>
    </location>
</feature>
<sequence>MATTTTTTSTSTSTSKIRSIPSVGIPRSPRLIRSSSTASVSPQESINRGSTVSLPDIQALGSASRQPLVSRATRSATVSPRPSVFRSRSTMKSRSSTSKEDKEEESYNTIPISKALGSPQRRLSLDKNGDHNNIVKPSNMAKFLWSSSHNMVGKRAGKSLTSSPSAWALSPGRAPLGPPLTPESPKVKTSGSGILMYFNKQKKVSPAQEEELHQYREKLFGVWLKLYKTRYAIAEKKMKVERLKQKIKLLETVCPQLDLLREWEKLEKKNVEAVGRVARKLSAYATKLPLVNGAMGDTVAVFDAMSIALEVMENIEETIMNFHYQAEKLCNLLGELIHTVEPNKGCFQELEKEIASVISLEAKEKSMIVHVLQANKEPEEGQMNCKHHLIRSFINNNTRLAFSMLNVS</sequence>
<reference evidence="3" key="1">
    <citation type="submission" date="2022-04" db="EMBL/GenBank/DDBJ databases">
        <title>Carnegiea gigantea Genome sequencing and assembly v2.</title>
        <authorList>
            <person name="Copetti D."/>
            <person name="Sanderson M.J."/>
            <person name="Burquez A."/>
            <person name="Wojciechowski M.F."/>
        </authorList>
    </citation>
    <scope>NUCLEOTIDE SEQUENCE</scope>
    <source>
        <strain evidence="3">SGP5-SGP5p</strain>
        <tissue evidence="3">Aerial part</tissue>
    </source>
</reference>
<dbReference type="GO" id="GO:0005880">
    <property type="term" value="C:nuclear microtubule"/>
    <property type="evidence" value="ECO:0007669"/>
    <property type="project" value="TreeGrafter"/>
</dbReference>
<evidence type="ECO:0000256" key="1">
    <source>
        <dbReference type="ARBA" id="ARBA00010016"/>
    </source>
</evidence>
<dbReference type="InterPro" id="IPR007573">
    <property type="entry name" value="QWRF"/>
</dbReference>
<accession>A0A9Q1JJX0</accession>
<gene>
    <name evidence="3" type="ORF">Cgig2_020054</name>
</gene>
<feature type="compositionally biased region" description="Low complexity" evidence="2">
    <location>
        <begin position="78"/>
        <end position="96"/>
    </location>
</feature>
<dbReference type="EMBL" id="JAKOGI010003090">
    <property type="protein sequence ID" value="KAJ8420860.1"/>
    <property type="molecule type" value="Genomic_DNA"/>
</dbReference>
<dbReference type="OrthoDB" id="663033at2759"/>
<evidence type="ECO:0000313" key="4">
    <source>
        <dbReference type="Proteomes" id="UP001153076"/>
    </source>
</evidence>
<evidence type="ECO:0008006" key="5">
    <source>
        <dbReference type="Google" id="ProtNLM"/>
    </source>
</evidence>
<name>A0A9Q1JJX0_9CARY</name>
<proteinExistence type="inferred from homology"/>
<feature type="compositionally biased region" description="Polar residues" evidence="2">
    <location>
        <begin position="61"/>
        <end position="77"/>
    </location>
</feature>
<dbReference type="GO" id="GO:0051225">
    <property type="term" value="P:spindle assembly"/>
    <property type="evidence" value="ECO:0007669"/>
    <property type="project" value="TreeGrafter"/>
</dbReference>
<organism evidence="3 4">
    <name type="scientific">Carnegiea gigantea</name>
    <dbReference type="NCBI Taxonomy" id="171969"/>
    <lineage>
        <taxon>Eukaryota</taxon>
        <taxon>Viridiplantae</taxon>
        <taxon>Streptophyta</taxon>
        <taxon>Embryophyta</taxon>
        <taxon>Tracheophyta</taxon>
        <taxon>Spermatophyta</taxon>
        <taxon>Magnoliopsida</taxon>
        <taxon>eudicotyledons</taxon>
        <taxon>Gunneridae</taxon>
        <taxon>Pentapetalae</taxon>
        <taxon>Caryophyllales</taxon>
        <taxon>Cactineae</taxon>
        <taxon>Cactaceae</taxon>
        <taxon>Cactoideae</taxon>
        <taxon>Echinocereeae</taxon>
        <taxon>Carnegiea</taxon>
    </lineage>
</organism>
<dbReference type="PANTHER" id="PTHR31807">
    <property type="entry name" value="AUGMIN FAMILY MEMBER"/>
    <property type="match status" value="1"/>
</dbReference>
<dbReference type="PANTHER" id="PTHR31807:SF27">
    <property type="entry name" value="QWRF MOTIF-CONTAINING PROTEIN 7"/>
    <property type="match status" value="1"/>
</dbReference>
<feature type="region of interest" description="Disordered" evidence="2">
    <location>
        <begin position="1"/>
        <end position="122"/>
    </location>
</feature>
<feature type="compositionally biased region" description="Low complexity" evidence="2">
    <location>
        <begin position="1"/>
        <end position="15"/>
    </location>
</feature>
<dbReference type="GO" id="GO:0005737">
    <property type="term" value="C:cytoplasm"/>
    <property type="evidence" value="ECO:0007669"/>
    <property type="project" value="TreeGrafter"/>
</dbReference>